<name>A0ABR0WL72_REHGL</name>
<evidence type="ECO:0000256" key="1">
    <source>
        <dbReference type="ARBA" id="ARBA00004123"/>
    </source>
</evidence>
<evidence type="ECO:0000256" key="8">
    <source>
        <dbReference type="ARBA" id="ARBA00023242"/>
    </source>
</evidence>
<evidence type="ECO:0000256" key="7">
    <source>
        <dbReference type="ARBA" id="ARBA00023163"/>
    </source>
</evidence>
<dbReference type="PROSITE" id="PS50157">
    <property type="entry name" value="ZINC_FINGER_C2H2_2"/>
    <property type="match status" value="1"/>
</dbReference>
<evidence type="ECO:0000313" key="13">
    <source>
        <dbReference type="Proteomes" id="UP001318860"/>
    </source>
</evidence>
<proteinExistence type="predicted"/>
<evidence type="ECO:0000313" key="12">
    <source>
        <dbReference type="EMBL" id="KAK6147087.1"/>
    </source>
</evidence>
<keyword evidence="7" id="KW-0804">Transcription</keyword>
<sequence>MQAQEEIITIKGKRSKRPRLTLAMATSSSSIAEHSGGGFCGDVVSGSSDRVNPTPSNSGDLTHSSVEEEEDMAHCLILLAKGQRVAASPNTAAPPVCKTCNKSFPSFQALGGHRASHKKPNKTIMPLDEKKISRDHDFQSYGRDDGTILSLQISNRVVLGGGPPSKSSRVHECSICGAEFASGQALGGHMRRHRPIPAAAAAQSSSCHGESQEIKRPRNLLSLDLNLPAPEDDISESKFNPFGTNKQVIVFSASPLVDCHY</sequence>
<keyword evidence="4 9" id="KW-0863">Zinc-finger</keyword>
<protein>
    <recommendedName>
        <fullName evidence="11">C2H2-type domain-containing protein</fullName>
    </recommendedName>
</protein>
<dbReference type="PROSITE" id="PS00028">
    <property type="entry name" value="ZINC_FINGER_C2H2_1"/>
    <property type="match status" value="2"/>
</dbReference>
<comment type="subcellular location">
    <subcellularLocation>
        <location evidence="1">Nucleus</location>
    </subcellularLocation>
</comment>
<keyword evidence="5" id="KW-0862">Zinc</keyword>
<evidence type="ECO:0000256" key="5">
    <source>
        <dbReference type="ARBA" id="ARBA00022833"/>
    </source>
</evidence>
<reference evidence="12 13" key="1">
    <citation type="journal article" date="2021" name="Comput. Struct. Biotechnol. J.">
        <title>De novo genome assembly of the potent medicinal plant Rehmannia glutinosa using nanopore technology.</title>
        <authorList>
            <person name="Ma L."/>
            <person name="Dong C."/>
            <person name="Song C."/>
            <person name="Wang X."/>
            <person name="Zheng X."/>
            <person name="Niu Y."/>
            <person name="Chen S."/>
            <person name="Feng W."/>
        </authorList>
    </citation>
    <scope>NUCLEOTIDE SEQUENCE [LARGE SCALE GENOMIC DNA]</scope>
    <source>
        <strain evidence="12">DH-2019</strain>
    </source>
</reference>
<dbReference type="SUPFAM" id="SSF57667">
    <property type="entry name" value="beta-beta-alpha zinc fingers"/>
    <property type="match status" value="1"/>
</dbReference>
<evidence type="ECO:0000256" key="10">
    <source>
        <dbReference type="SAM" id="MobiDB-lite"/>
    </source>
</evidence>
<keyword evidence="13" id="KW-1185">Reference proteome</keyword>
<keyword evidence="3" id="KW-0677">Repeat</keyword>
<dbReference type="InterPro" id="IPR013087">
    <property type="entry name" value="Znf_C2H2_type"/>
</dbReference>
<dbReference type="PANTHER" id="PTHR26374">
    <property type="entry name" value="ZINC FINGER PROTEIN ZAT5"/>
    <property type="match status" value="1"/>
</dbReference>
<feature type="region of interest" description="Disordered" evidence="10">
    <location>
        <begin position="31"/>
        <end position="65"/>
    </location>
</feature>
<evidence type="ECO:0000259" key="11">
    <source>
        <dbReference type="PROSITE" id="PS50157"/>
    </source>
</evidence>
<dbReference type="SMART" id="SM00355">
    <property type="entry name" value="ZnF_C2H2"/>
    <property type="match status" value="2"/>
</dbReference>
<keyword evidence="6" id="KW-0805">Transcription regulation</keyword>
<feature type="compositionally biased region" description="Polar residues" evidence="10">
    <location>
        <begin position="45"/>
        <end position="64"/>
    </location>
</feature>
<keyword evidence="8" id="KW-0539">Nucleus</keyword>
<evidence type="ECO:0000256" key="6">
    <source>
        <dbReference type="ARBA" id="ARBA00023015"/>
    </source>
</evidence>
<dbReference type="Gene3D" id="3.30.160.60">
    <property type="entry name" value="Classic Zinc Finger"/>
    <property type="match status" value="1"/>
</dbReference>
<evidence type="ECO:0000256" key="2">
    <source>
        <dbReference type="ARBA" id="ARBA00022723"/>
    </source>
</evidence>
<comment type="caution">
    <text evidence="12">The sequence shown here is derived from an EMBL/GenBank/DDBJ whole genome shotgun (WGS) entry which is preliminary data.</text>
</comment>
<organism evidence="12 13">
    <name type="scientific">Rehmannia glutinosa</name>
    <name type="common">Chinese foxglove</name>
    <dbReference type="NCBI Taxonomy" id="99300"/>
    <lineage>
        <taxon>Eukaryota</taxon>
        <taxon>Viridiplantae</taxon>
        <taxon>Streptophyta</taxon>
        <taxon>Embryophyta</taxon>
        <taxon>Tracheophyta</taxon>
        <taxon>Spermatophyta</taxon>
        <taxon>Magnoliopsida</taxon>
        <taxon>eudicotyledons</taxon>
        <taxon>Gunneridae</taxon>
        <taxon>Pentapetalae</taxon>
        <taxon>asterids</taxon>
        <taxon>lamiids</taxon>
        <taxon>Lamiales</taxon>
        <taxon>Orobanchaceae</taxon>
        <taxon>Rehmannieae</taxon>
        <taxon>Rehmannia</taxon>
    </lineage>
</organism>
<dbReference type="PANTHER" id="PTHR26374:SF456">
    <property type="entry name" value="ZINC FINGER PROTEIN ZAT5-LIKE"/>
    <property type="match status" value="1"/>
</dbReference>
<evidence type="ECO:0000256" key="4">
    <source>
        <dbReference type="ARBA" id="ARBA00022771"/>
    </source>
</evidence>
<evidence type="ECO:0000256" key="9">
    <source>
        <dbReference type="PROSITE-ProRule" id="PRU00042"/>
    </source>
</evidence>
<gene>
    <name evidence="12" type="ORF">DH2020_017999</name>
</gene>
<dbReference type="EMBL" id="JABTTQ020000010">
    <property type="protein sequence ID" value="KAK6147087.1"/>
    <property type="molecule type" value="Genomic_DNA"/>
</dbReference>
<keyword evidence="2" id="KW-0479">Metal-binding</keyword>
<accession>A0ABR0WL72</accession>
<dbReference type="InterPro" id="IPR036236">
    <property type="entry name" value="Znf_C2H2_sf"/>
</dbReference>
<feature type="domain" description="C2H2-type" evidence="11">
    <location>
        <begin position="171"/>
        <end position="193"/>
    </location>
</feature>
<dbReference type="Proteomes" id="UP001318860">
    <property type="component" value="Unassembled WGS sequence"/>
</dbReference>
<dbReference type="Pfam" id="PF13912">
    <property type="entry name" value="zf-C2H2_6"/>
    <property type="match status" value="2"/>
</dbReference>
<evidence type="ECO:0000256" key="3">
    <source>
        <dbReference type="ARBA" id="ARBA00022737"/>
    </source>
</evidence>